<evidence type="ECO:0000313" key="3">
    <source>
        <dbReference type="EMBL" id="EIG54654.1"/>
    </source>
</evidence>
<dbReference type="InterPro" id="IPR052512">
    <property type="entry name" value="4CMD/NDH-1_regulator"/>
</dbReference>
<dbReference type="InterPro" id="IPR029032">
    <property type="entry name" value="AhpD-like"/>
</dbReference>
<keyword evidence="1" id="KW-0732">Signal</keyword>
<dbReference type="EMBL" id="JH600068">
    <property type="protein sequence ID" value="EIG54654.1"/>
    <property type="molecule type" value="Genomic_DNA"/>
</dbReference>
<dbReference type="AlphaFoldDB" id="I2Q4E8"/>
<dbReference type="PANTHER" id="PTHR33570:SF2">
    <property type="entry name" value="CARBOXYMUCONOLACTONE DECARBOXYLASE-LIKE DOMAIN-CONTAINING PROTEIN"/>
    <property type="match status" value="1"/>
</dbReference>
<dbReference type="Pfam" id="PF02627">
    <property type="entry name" value="CMD"/>
    <property type="match status" value="2"/>
</dbReference>
<dbReference type="HOGENOM" id="CLU_093841_0_0_7"/>
<dbReference type="SUPFAM" id="SSF69118">
    <property type="entry name" value="AhpD-like"/>
    <property type="match status" value="1"/>
</dbReference>
<proteinExistence type="predicted"/>
<dbReference type="OrthoDB" id="9793083at2"/>
<dbReference type="STRING" id="596152.DesU5LDRAFT_3014"/>
<dbReference type="Gene3D" id="1.20.1290.10">
    <property type="entry name" value="AhpD-like"/>
    <property type="match status" value="1"/>
</dbReference>
<organism evidence="3">
    <name type="scientific">Desulfovibrio sp. U5L</name>
    <dbReference type="NCBI Taxonomy" id="596152"/>
    <lineage>
        <taxon>Bacteria</taxon>
        <taxon>Pseudomonadati</taxon>
        <taxon>Thermodesulfobacteriota</taxon>
        <taxon>Desulfovibrionia</taxon>
        <taxon>Desulfovibrionales</taxon>
        <taxon>Desulfovibrionaceae</taxon>
        <taxon>Desulfovibrio</taxon>
    </lineage>
</organism>
<name>I2Q4E8_9BACT</name>
<sequence length="241" mass="25684">MLQKILLVLMLGSLLALPTTPGLAAPGTGDNALDARQKAIVLIGAFTAQGNMEQLRTALAEGLDAGLTVNEIKEILVQLYAYAGFPRSLNAINAFMAVMRERHDKGITDMVGKEASPLPEGKSNLELGTEIQTKLVGEPVKGEIYDFAPAIDAFLKAHLFGDIFGRNNLDYASREIATIAALASMQGVNAQLRSHFRVGMRVGLSADQLKSLLRVLETRVGQKEAANAAAVLGDVLDGKSK</sequence>
<dbReference type="eggNOG" id="COG0599">
    <property type="taxonomic scope" value="Bacteria"/>
</dbReference>
<feature type="chain" id="PRO_5003663067" evidence="1">
    <location>
        <begin position="25"/>
        <end position="241"/>
    </location>
</feature>
<dbReference type="InterPro" id="IPR003779">
    <property type="entry name" value="CMD-like"/>
</dbReference>
<feature type="domain" description="Carboxymuconolactone decarboxylase-like" evidence="2">
    <location>
        <begin position="30"/>
        <end position="94"/>
    </location>
</feature>
<evidence type="ECO:0000259" key="2">
    <source>
        <dbReference type="Pfam" id="PF02627"/>
    </source>
</evidence>
<reference evidence="3" key="1">
    <citation type="submission" date="2011-11" db="EMBL/GenBank/DDBJ databases">
        <title>Improved High-Quality Draft sequence of Desulfovibrio sp. U5L.</title>
        <authorList>
            <consortium name="US DOE Joint Genome Institute"/>
            <person name="Lucas S."/>
            <person name="Han J."/>
            <person name="Lapidus A."/>
            <person name="Cheng J.-F."/>
            <person name="Goodwin L."/>
            <person name="Pitluck S."/>
            <person name="Peters L."/>
            <person name="Ovchinnikova G."/>
            <person name="Held B."/>
            <person name="Detter J.C."/>
            <person name="Han C."/>
            <person name="Tapia R."/>
            <person name="Land M."/>
            <person name="Hauser L."/>
            <person name="Kyrpides N."/>
            <person name="Ivanova N."/>
            <person name="Pagani I."/>
            <person name="Gabster J."/>
            <person name="Walker C."/>
            <person name="Stolyar S."/>
            <person name="Stahl D."/>
            <person name="Arkin A."/>
            <person name="Dehal P."/>
            <person name="Hazen T."/>
            <person name="Woyke T."/>
        </authorList>
    </citation>
    <scope>NUCLEOTIDE SEQUENCE [LARGE SCALE GENOMIC DNA]</scope>
    <source>
        <strain evidence="3">U5L</strain>
    </source>
</reference>
<dbReference type="GO" id="GO:0051920">
    <property type="term" value="F:peroxiredoxin activity"/>
    <property type="evidence" value="ECO:0007669"/>
    <property type="project" value="InterPro"/>
</dbReference>
<gene>
    <name evidence="3" type="ORF">DesU5LDRAFT_3014</name>
</gene>
<feature type="domain" description="Carboxymuconolactone decarboxylase-like" evidence="2">
    <location>
        <begin position="149"/>
        <end position="232"/>
    </location>
</feature>
<protein>
    <submittedName>
        <fullName evidence="3">Uncharacterized protein, gamma-carboxymuconolactone decarboxylase subunit like protein</fullName>
    </submittedName>
</protein>
<dbReference type="PANTHER" id="PTHR33570">
    <property type="entry name" value="4-CARBOXYMUCONOLACTONE DECARBOXYLASE FAMILY PROTEIN"/>
    <property type="match status" value="1"/>
</dbReference>
<accession>I2Q4E8</accession>
<feature type="signal peptide" evidence="1">
    <location>
        <begin position="1"/>
        <end position="24"/>
    </location>
</feature>
<evidence type="ECO:0000256" key="1">
    <source>
        <dbReference type="SAM" id="SignalP"/>
    </source>
</evidence>